<dbReference type="STRING" id="1150600.ADIARSV_2306"/>
<dbReference type="Gene3D" id="2.60.40.1500">
    <property type="entry name" value="Glycosyl hydrolase domain, family 39"/>
    <property type="match status" value="1"/>
</dbReference>
<evidence type="ECO:0000313" key="2">
    <source>
        <dbReference type="Proteomes" id="UP000014174"/>
    </source>
</evidence>
<evidence type="ECO:0000313" key="1">
    <source>
        <dbReference type="EMBL" id="EOR94460.1"/>
    </source>
</evidence>
<dbReference type="PATRIC" id="fig|1150600.3.peg.2279"/>
<keyword evidence="2" id="KW-1185">Reference proteome</keyword>
<dbReference type="eggNOG" id="COG3664">
    <property type="taxonomic scope" value="Bacteria"/>
</dbReference>
<dbReference type="EMBL" id="AQPN01000084">
    <property type="protein sequence ID" value="EOR94460.1"/>
    <property type="molecule type" value="Genomic_DNA"/>
</dbReference>
<organism evidence="1 2">
    <name type="scientific">Arcticibacter svalbardensis MN12-7</name>
    <dbReference type="NCBI Taxonomy" id="1150600"/>
    <lineage>
        <taxon>Bacteria</taxon>
        <taxon>Pseudomonadati</taxon>
        <taxon>Bacteroidota</taxon>
        <taxon>Sphingobacteriia</taxon>
        <taxon>Sphingobacteriales</taxon>
        <taxon>Sphingobacteriaceae</taxon>
        <taxon>Arcticibacter</taxon>
    </lineage>
</organism>
<dbReference type="AlphaFoldDB" id="R9GSC1"/>
<dbReference type="Proteomes" id="UP000014174">
    <property type="component" value="Unassembled WGS sequence"/>
</dbReference>
<sequence>MGSPKQPSAEQIKQLEKAGQLQLLTSPEWINPKDGMTAIKMRLPRHGVSLLQFNGITKIF</sequence>
<comment type="caution">
    <text evidence="1">The sequence shown here is derived from an EMBL/GenBank/DDBJ whole genome shotgun (WGS) entry which is preliminary data.</text>
</comment>
<proteinExistence type="predicted"/>
<protein>
    <submittedName>
        <fullName evidence="1">Uncharacterized protein</fullName>
    </submittedName>
</protein>
<dbReference type="SUPFAM" id="SSF51011">
    <property type="entry name" value="Glycosyl hydrolase domain"/>
    <property type="match status" value="1"/>
</dbReference>
<accession>R9GSC1</accession>
<name>R9GSC1_9SPHI</name>
<gene>
    <name evidence="1" type="ORF">ADIARSV_2306</name>
</gene>
<reference evidence="1 2" key="1">
    <citation type="journal article" date="2013" name="Genome Announc.">
        <title>Draft Genome Sequence of Arcticibacter svalbardensis Strain MN12-7T, a Member of the Family Sphingobacteriaceae Isolated from an Arctic Soil Sample.</title>
        <authorList>
            <person name="Shivaji S."/>
            <person name="Ara S."/>
            <person name="Prasad S."/>
            <person name="Manasa B.P."/>
            <person name="Begum Z."/>
            <person name="Singh A."/>
            <person name="Kumar Pinnaka A."/>
        </authorList>
    </citation>
    <scope>NUCLEOTIDE SEQUENCE [LARGE SCALE GENOMIC DNA]</scope>
    <source>
        <strain evidence="1 2">MN12-7</strain>
    </source>
</reference>